<evidence type="ECO:0000313" key="3">
    <source>
        <dbReference type="Proteomes" id="UP000326464"/>
    </source>
</evidence>
<dbReference type="OrthoDB" id="8452205at2"/>
<dbReference type="AlphaFoldDB" id="A0A7X1NSI3"/>
<comment type="caution">
    <text evidence="2">The sequence shown here is derived from an EMBL/GenBank/DDBJ whole genome shotgun (WGS) entry which is preliminary data.</text>
</comment>
<keyword evidence="3" id="KW-1185">Reference proteome</keyword>
<feature type="region of interest" description="Disordered" evidence="1">
    <location>
        <begin position="201"/>
        <end position="230"/>
    </location>
</feature>
<reference evidence="3" key="1">
    <citation type="submission" date="2019-07" db="EMBL/GenBank/DDBJ databases">
        <title>Arthrobacter KR32 sp. nov., isolated from mountain cheese made of cows milk.</title>
        <authorList>
            <person name="Flegler A."/>
        </authorList>
    </citation>
    <scope>NUCLEOTIDE SEQUENCE [LARGE SCALE GENOMIC DNA]</scope>
    <source>
        <strain evidence="3">KR32</strain>
    </source>
</reference>
<evidence type="ECO:0008006" key="4">
    <source>
        <dbReference type="Google" id="ProtNLM"/>
    </source>
</evidence>
<name>A0A7X1NSI3_9MICC</name>
<protein>
    <recommendedName>
        <fullName evidence="4">S1 motif domain-containing protein</fullName>
    </recommendedName>
</protein>
<dbReference type="Proteomes" id="UP000326464">
    <property type="component" value="Unassembled WGS sequence"/>
</dbReference>
<feature type="region of interest" description="Disordered" evidence="1">
    <location>
        <begin position="265"/>
        <end position="292"/>
    </location>
</feature>
<proteinExistence type="predicted"/>
<dbReference type="EMBL" id="VJXX01000006">
    <property type="protein sequence ID" value="MPY12107.1"/>
    <property type="molecule type" value="Genomic_DNA"/>
</dbReference>
<sequence>MDLIAKDVKALDPYSPPKTTSSSPVRAKEPETVECVVSWVLPPDSVMVQLAEGVARIDVSAIAPGVEPERLFAPGQKLTGTIRDGLLTITSGIHTIADAVAHARAGIILPALVLNEKRVALFPGLVVRHASQMEPGSVIVIRIELSGRADGKAWKISAEEAPNPESITPALPFCVGAEPWIDWSPPTAKSPVETAEPIELADSQPLPGVEETAPTEEHALATTGESETPQEPVAHTAVHADVASALELIRTTLHTLDETNRRLEAESAEVRRAASNQKPAGPVPSPGAGGAALNQAQRQVALLTRERIELVGDLTRALRDADTLAVENTTLAHENDRLREIVRIEQARAAHARQLSREIAAGADAGPLFTEPAEQFRHEIYVEWVTRIPASSKADMPLAEYDLADGFLPSVEQIQGIDRSKIVAVAVEVLTGIADTSPGRDMHRLRSGPKGNNGFVEHAEHGTAWRVALQSGVAAARRMHFWRGTAGRVMFASVGIHDDMDI</sequence>
<accession>A0A7X1NSI3</accession>
<organism evidence="2 3">
    <name type="scientific">Arthrobacter bussei</name>
    <dbReference type="NCBI Taxonomy" id="2594179"/>
    <lineage>
        <taxon>Bacteria</taxon>
        <taxon>Bacillati</taxon>
        <taxon>Actinomycetota</taxon>
        <taxon>Actinomycetes</taxon>
        <taxon>Micrococcales</taxon>
        <taxon>Micrococcaceae</taxon>
        <taxon>Arthrobacter</taxon>
    </lineage>
</organism>
<evidence type="ECO:0000313" key="2">
    <source>
        <dbReference type="EMBL" id="MPY12107.1"/>
    </source>
</evidence>
<dbReference type="RefSeq" id="WP_152816957.1">
    <property type="nucleotide sequence ID" value="NZ_VJXX01000006.1"/>
</dbReference>
<gene>
    <name evidence="2" type="ORF">FNH21_15540</name>
</gene>
<evidence type="ECO:0000256" key="1">
    <source>
        <dbReference type="SAM" id="MobiDB-lite"/>
    </source>
</evidence>